<gene>
    <name evidence="3" type="ORF">NSA47_12205</name>
</gene>
<dbReference type="PANTHER" id="PTHR30501:SF2">
    <property type="entry name" value="UPF0597 PROTEIN YHAM"/>
    <property type="match status" value="1"/>
</dbReference>
<dbReference type="Pfam" id="PF03313">
    <property type="entry name" value="SDH_alpha"/>
    <property type="match status" value="1"/>
</dbReference>
<dbReference type="PIRSF" id="PIRSF006054">
    <property type="entry name" value="UCP006054"/>
    <property type="match status" value="1"/>
</dbReference>
<reference evidence="3" key="1">
    <citation type="submission" date="2022-07" db="EMBL/GenBank/DDBJ databases">
        <title>Enhanced cultured diversity of the mouse gut microbiota enables custom-made synthetic communities.</title>
        <authorList>
            <person name="Afrizal A."/>
        </authorList>
    </citation>
    <scope>NUCLEOTIDE SEQUENCE</scope>
    <source>
        <strain evidence="3">DSM 28593</strain>
    </source>
</reference>
<evidence type="ECO:0000313" key="3">
    <source>
        <dbReference type="EMBL" id="MCR1899740.1"/>
    </source>
</evidence>
<dbReference type="GO" id="GO:0019450">
    <property type="term" value="P:L-cysteine catabolic process to pyruvate"/>
    <property type="evidence" value="ECO:0007669"/>
    <property type="project" value="TreeGrafter"/>
</dbReference>
<keyword evidence="3" id="KW-0456">Lyase</keyword>
<accession>A0AAE3HFN8</accession>
<dbReference type="AlphaFoldDB" id="A0AAE3HFN8"/>
<comment type="similarity">
    <text evidence="1">Belongs to the UPF0597 family.</text>
</comment>
<dbReference type="PANTHER" id="PTHR30501">
    <property type="entry name" value="UPF0597 PROTEIN YHAM"/>
    <property type="match status" value="1"/>
</dbReference>
<comment type="caution">
    <text evidence="3">The sequence shown here is derived from an EMBL/GenBank/DDBJ whole genome shotgun (WGS) entry which is preliminary data.</text>
</comment>
<dbReference type="RefSeq" id="WP_257532397.1">
    <property type="nucleotide sequence ID" value="NZ_JANKAS010000012.1"/>
</dbReference>
<protein>
    <recommendedName>
        <fullName evidence="1">UPF0597 protein NSA47_12205</fullName>
    </recommendedName>
</protein>
<evidence type="ECO:0000259" key="2">
    <source>
        <dbReference type="Pfam" id="PF03313"/>
    </source>
</evidence>
<dbReference type="InterPro" id="IPR021144">
    <property type="entry name" value="UPF0597"/>
</dbReference>
<dbReference type="HAMAP" id="MF_01845">
    <property type="entry name" value="UPF0597"/>
    <property type="match status" value="1"/>
</dbReference>
<dbReference type="InterPro" id="IPR005130">
    <property type="entry name" value="Ser_deHydtase-like_asu"/>
</dbReference>
<organism evidence="3 4">
    <name type="scientific">Irregularibacter muris</name>
    <dbReference type="NCBI Taxonomy" id="1796619"/>
    <lineage>
        <taxon>Bacteria</taxon>
        <taxon>Bacillati</taxon>
        <taxon>Bacillota</taxon>
        <taxon>Clostridia</taxon>
        <taxon>Eubacteriales</taxon>
        <taxon>Eubacteriaceae</taxon>
        <taxon>Irregularibacter</taxon>
    </lineage>
</organism>
<feature type="domain" description="Serine dehydratase-like alpha subunit" evidence="2">
    <location>
        <begin position="189"/>
        <end position="419"/>
    </location>
</feature>
<dbReference type="Proteomes" id="UP001205748">
    <property type="component" value="Unassembled WGS sequence"/>
</dbReference>
<proteinExistence type="inferred from homology"/>
<evidence type="ECO:0000313" key="4">
    <source>
        <dbReference type="Proteomes" id="UP001205748"/>
    </source>
</evidence>
<keyword evidence="4" id="KW-1185">Reference proteome</keyword>
<evidence type="ECO:0000256" key="1">
    <source>
        <dbReference type="HAMAP-Rule" id="MF_01845"/>
    </source>
</evidence>
<name>A0AAE3HFN8_9FIRM</name>
<dbReference type="GO" id="GO:0080146">
    <property type="term" value="F:L-cysteine desulfhydrase activity"/>
    <property type="evidence" value="ECO:0007669"/>
    <property type="project" value="TreeGrafter"/>
</dbReference>
<sequence length="424" mass="45286">MNTEEIVNLLKEEVVPAIGCTEPVAIALASAYAHHSLEGKIKRIKLSLSSNVYKNAKAVGIPGTHHTGIETALALGICIQEPAFDLTILSPLTDEDIEMAMNLQREVPIEVEILYDSPSVYIEVGITTDREDSKAIIAERHTNLVFLERSSQVIIDRKSNTKRNMKNSKSLAKYPLKELIGKILEAPYSSLEFLLEGISLNMTMAEAGLKMEKGMNLGKSWEKIVEKGFWGKDLNSKITLYTSAACDARMAGVRLPVMSSSGSGNNGIISIIPISIVAEHLKSGKEKVVQALAISHMVNTYIKEYIGRLSPICGCGVSAGAGAGAGIVHLLEGGMEDIERAIINVISGLAGMICDGGKVGCALKLSASAGMAWQGALLAKEGVKVPEGNGIVASSLQKTLENLGKISQEGMFNVDKSVISAMYN</sequence>
<dbReference type="EMBL" id="JANKAS010000012">
    <property type="protein sequence ID" value="MCR1899740.1"/>
    <property type="molecule type" value="Genomic_DNA"/>
</dbReference>